<evidence type="ECO:0000313" key="1">
    <source>
        <dbReference type="EMBL" id="TQD75888.1"/>
    </source>
</evidence>
<evidence type="ECO:0000313" key="2">
    <source>
        <dbReference type="Proteomes" id="UP000315295"/>
    </source>
</evidence>
<accession>A0A540KNS8</accession>
<protein>
    <submittedName>
        <fullName evidence="1">Uncharacterized protein</fullName>
    </submittedName>
</protein>
<keyword evidence="2" id="KW-1185">Reference proteome</keyword>
<dbReference type="EMBL" id="VIEB01001065">
    <property type="protein sequence ID" value="TQD75888.1"/>
    <property type="molecule type" value="Genomic_DNA"/>
</dbReference>
<proteinExistence type="predicted"/>
<dbReference type="AlphaFoldDB" id="A0A540KNS8"/>
<gene>
    <name evidence="1" type="ORF">C1H46_038569</name>
</gene>
<name>A0A540KNS8_MALBA</name>
<organism evidence="1 2">
    <name type="scientific">Malus baccata</name>
    <name type="common">Siberian crab apple</name>
    <name type="synonym">Pyrus baccata</name>
    <dbReference type="NCBI Taxonomy" id="106549"/>
    <lineage>
        <taxon>Eukaryota</taxon>
        <taxon>Viridiplantae</taxon>
        <taxon>Streptophyta</taxon>
        <taxon>Embryophyta</taxon>
        <taxon>Tracheophyta</taxon>
        <taxon>Spermatophyta</taxon>
        <taxon>Magnoliopsida</taxon>
        <taxon>eudicotyledons</taxon>
        <taxon>Gunneridae</taxon>
        <taxon>Pentapetalae</taxon>
        <taxon>rosids</taxon>
        <taxon>fabids</taxon>
        <taxon>Rosales</taxon>
        <taxon>Rosaceae</taxon>
        <taxon>Amygdaloideae</taxon>
        <taxon>Maleae</taxon>
        <taxon>Malus</taxon>
    </lineage>
</organism>
<reference evidence="1 2" key="1">
    <citation type="journal article" date="2019" name="G3 (Bethesda)">
        <title>Sequencing of a Wild Apple (Malus baccata) Genome Unravels the Differences Between Cultivated and Wild Apple Species Regarding Disease Resistance and Cold Tolerance.</title>
        <authorList>
            <person name="Chen X."/>
        </authorList>
    </citation>
    <scope>NUCLEOTIDE SEQUENCE [LARGE SCALE GENOMIC DNA]</scope>
    <source>
        <strain evidence="2">cv. Shandingzi</strain>
        <tissue evidence="1">Leaves</tissue>
    </source>
</reference>
<comment type="caution">
    <text evidence="1">The sequence shown here is derived from an EMBL/GenBank/DDBJ whole genome shotgun (WGS) entry which is preliminary data.</text>
</comment>
<dbReference type="Proteomes" id="UP000315295">
    <property type="component" value="Unassembled WGS sequence"/>
</dbReference>
<sequence length="125" mass="14379">MLVLNGDDKLLTFLSYEKLFKVCFYYGRRAVKKCGCDMEKLEVSLFLVYKMFADELNMLPSGVKDDYLTLVDLEYDLILYFLQPASIKENGLRNESRVGLEGENGGEDDCVDCDLSNKKKKRYDG</sequence>